<dbReference type="Gene3D" id="1.20.1070.10">
    <property type="entry name" value="Rhodopsin 7-helix transmembrane proteins"/>
    <property type="match status" value="1"/>
</dbReference>
<keyword evidence="5 9" id="KW-0472">Membrane</keyword>
<keyword evidence="12" id="KW-1185">Reference proteome</keyword>
<dbReference type="SMART" id="SM01381">
    <property type="entry name" value="7TM_GPCR_Srsx"/>
    <property type="match status" value="1"/>
</dbReference>
<dbReference type="InterPro" id="IPR000276">
    <property type="entry name" value="GPCR_Rhodpsn"/>
</dbReference>
<evidence type="ECO:0000256" key="8">
    <source>
        <dbReference type="RuleBase" id="RU000688"/>
    </source>
</evidence>
<dbReference type="SUPFAM" id="SSF81321">
    <property type="entry name" value="Family A G protein-coupled receptor-like"/>
    <property type="match status" value="1"/>
</dbReference>
<keyword evidence="7 8" id="KW-0807">Transducer</keyword>
<comment type="caution">
    <text evidence="11">The sequence shown here is derived from an EMBL/GenBank/DDBJ whole genome shotgun (WGS) entry which is preliminary data.</text>
</comment>
<feature type="transmembrane region" description="Helical" evidence="9">
    <location>
        <begin position="20"/>
        <end position="46"/>
    </location>
</feature>
<dbReference type="PROSITE" id="PS00237">
    <property type="entry name" value="G_PROTEIN_RECEP_F1_1"/>
    <property type="match status" value="1"/>
</dbReference>
<dbReference type="PANTHER" id="PTHR45695:SF9">
    <property type="entry name" value="LEUCOKININ RECEPTOR"/>
    <property type="match status" value="1"/>
</dbReference>
<feature type="transmembrane region" description="Helical" evidence="9">
    <location>
        <begin position="245"/>
        <end position="269"/>
    </location>
</feature>
<dbReference type="PROSITE" id="PS50262">
    <property type="entry name" value="G_PROTEIN_RECEP_F1_2"/>
    <property type="match status" value="1"/>
</dbReference>
<dbReference type="Proteomes" id="UP001159427">
    <property type="component" value="Unassembled WGS sequence"/>
</dbReference>
<proteinExistence type="inferred from homology"/>
<evidence type="ECO:0000256" key="5">
    <source>
        <dbReference type="ARBA" id="ARBA00023136"/>
    </source>
</evidence>
<sequence length="374" mass="42501">MNNTTTGDELLWNEHIAVRVVRLVLYPSVFIIGVIGNISVCGLILCAKTKKFRSSKGYFILNLALSDLLVLFMYLPFDLAYLENYFVWPFGLVLCKLISVTSSLSVTVSGSMLICIGYERYKSIVLGKTLGRRLSKKKALAMVAFSWIYSCLLQVPFVYALTIEANGGCKIDVDWWPNELTFNLTYIMALIAPQFVIPALCLIVFYVGIVFHLRKAHKLNTKQGIYTSVNVAEKREQQNRKTTKLLTGLVLVYAFCILPNKLILLNILINRKVLSSSLTRELYEFTRLLTTANSCLNPILYTTLSRSFRMDLKRMLSRSRSDASSSFSNKYLRTSRETSRSQRKSNALNYHVRLEEAIEKLASGQIESLKESRV</sequence>
<keyword evidence="6 8" id="KW-0675">Receptor</keyword>
<evidence type="ECO:0000256" key="4">
    <source>
        <dbReference type="ARBA" id="ARBA00023040"/>
    </source>
</evidence>
<protein>
    <recommendedName>
        <fullName evidence="10">G-protein coupled receptors family 1 profile domain-containing protein</fullName>
    </recommendedName>
</protein>
<evidence type="ECO:0000256" key="6">
    <source>
        <dbReference type="ARBA" id="ARBA00023170"/>
    </source>
</evidence>
<dbReference type="PANTHER" id="PTHR45695">
    <property type="entry name" value="LEUCOKININ RECEPTOR-RELATED"/>
    <property type="match status" value="1"/>
</dbReference>
<keyword evidence="3 9" id="KW-1133">Transmembrane helix</keyword>
<evidence type="ECO:0000256" key="2">
    <source>
        <dbReference type="ARBA" id="ARBA00022692"/>
    </source>
</evidence>
<feature type="transmembrane region" description="Helical" evidence="9">
    <location>
        <begin position="58"/>
        <end position="77"/>
    </location>
</feature>
<evidence type="ECO:0000256" key="3">
    <source>
        <dbReference type="ARBA" id="ARBA00022989"/>
    </source>
</evidence>
<keyword evidence="4 8" id="KW-0297">G-protein coupled receptor</keyword>
<evidence type="ECO:0000313" key="12">
    <source>
        <dbReference type="Proteomes" id="UP001159427"/>
    </source>
</evidence>
<keyword evidence="2 8" id="KW-0812">Transmembrane</keyword>
<reference evidence="11 12" key="1">
    <citation type="submission" date="2022-05" db="EMBL/GenBank/DDBJ databases">
        <authorList>
            <consortium name="Genoscope - CEA"/>
            <person name="William W."/>
        </authorList>
    </citation>
    <scope>NUCLEOTIDE SEQUENCE [LARGE SCALE GENOMIC DNA]</scope>
</reference>
<comment type="similarity">
    <text evidence="8">Belongs to the G-protein coupled receptor 1 family.</text>
</comment>
<feature type="transmembrane region" description="Helical" evidence="9">
    <location>
        <begin position="97"/>
        <end position="118"/>
    </location>
</feature>
<dbReference type="Pfam" id="PF00001">
    <property type="entry name" value="7tm_1"/>
    <property type="match status" value="1"/>
</dbReference>
<organism evidence="11 12">
    <name type="scientific">Porites evermanni</name>
    <dbReference type="NCBI Taxonomy" id="104178"/>
    <lineage>
        <taxon>Eukaryota</taxon>
        <taxon>Metazoa</taxon>
        <taxon>Cnidaria</taxon>
        <taxon>Anthozoa</taxon>
        <taxon>Hexacorallia</taxon>
        <taxon>Scleractinia</taxon>
        <taxon>Fungiina</taxon>
        <taxon>Poritidae</taxon>
        <taxon>Porites</taxon>
    </lineage>
</organism>
<feature type="transmembrane region" description="Helical" evidence="9">
    <location>
        <begin position="183"/>
        <end position="213"/>
    </location>
</feature>
<feature type="transmembrane region" description="Helical" evidence="9">
    <location>
        <begin position="139"/>
        <end position="163"/>
    </location>
</feature>
<evidence type="ECO:0000259" key="10">
    <source>
        <dbReference type="PROSITE" id="PS50262"/>
    </source>
</evidence>
<dbReference type="InterPro" id="IPR017452">
    <property type="entry name" value="GPCR_Rhodpsn_7TM"/>
</dbReference>
<name>A0ABN8LGD9_9CNID</name>
<dbReference type="PRINTS" id="PR00237">
    <property type="entry name" value="GPCRRHODOPSN"/>
</dbReference>
<dbReference type="EMBL" id="CALNXI010000011">
    <property type="protein sequence ID" value="CAH3014533.1"/>
    <property type="molecule type" value="Genomic_DNA"/>
</dbReference>
<evidence type="ECO:0000256" key="1">
    <source>
        <dbReference type="ARBA" id="ARBA00004141"/>
    </source>
</evidence>
<accession>A0ABN8LGD9</accession>
<evidence type="ECO:0000313" key="11">
    <source>
        <dbReference type="EMBL" id="CAH3014533.1"/>
    </source>
</evidence>
<dbReference type="CDD" id="cd00637">
    <property type="entry name" value="7tm_classA_rhodopsin-like"/>
    <property type="match status" value="1"/>
</dbReference>
<comment type="subcellular location">
    <subcellularLocation>
        <location evidence="1">Membrane</location>
        <topology evidence="1">Multi-pass membrane protein</topology>
    </subcellularLocation>
</comment>
<gene>
    <name evidence="11" type="ORF">PEVE_00001723</name>
</gene>
<evidence type="ECO:0000256" key="9">
    <source>
        <dbReference type="SAM" id="Phobius"/>
    </source>
</evidence>
<evidence type="ECO:0000256" key="7">
    <source>
        <dbReference type="ARBA" id="ARBA00023224"/>
    </source>
</evidence>
<feature type="domain" description="G-protein coupled receptors family 1 profile" evidence="10">
    <location>
        <begin position="36"/>
        <end position="301"/>
    </location>
</feature>